<evidence type="ECO:0000256" key="1">
    <source>
        <dbReference type="ARBA" id="ARBA00010515"/>
    </source>
</evidence>
<feature type="active site" evidence="3">
    <location>
        <position position="197"/>
    </location>
</feature>
<dbReference type="EMBL" id="UGQT01000001">
    <property type="protein sequence ID" value="STZ57284.1"/>
    <property type="molecule type" value="Genomic_DNA"/>
</dbReference>
<accession>A0A378TA14</accession>
<dbReference type="RefSeq" id="WP_115277563.1">
    <property type="nucleotide sequence ID" value="NZ_AP022600.1"/>
</dbReference>
<name>A0A378TA14_9MYCO</name>
<dbReference type="Proteomes" id="UP000254978">
    <property type="component" value="Unassembled WGS sequence"/>
</dbReference>
<dbReference type="InterPro" id="IPR013094">
    <property type="entry name" value="AB_hydrolase_3"/>
</dbReference>
<dbReference type="SUPFAM" id="SSF53474">
    <property type="entry name" value="alpha/beta-Hydrolases"/>
    <property type="match status" value="1"/>
</dbReference>
<dbReference type="InterPro" id="IPR033140">
    <property type="entry name" value="Lipase_GDXG_put_SER_AS"/>
</dbReference>
<dbReference type="PROSITE" id="PS01174">
    <property type="entry name" value="LIPASE_GDXG_SER"/>
    <property type="match status" value="1"/>
</dbReference>
<dbReference type="InterPro" id="IPR029058">
    <property type="entry name" value="AB_hydrolase_fold"/>
</dbReference>
<evidence type="ECO:0000256" key="2">
    <source>
        <dbReference type="ARBA" id="ARBA00022801"/>
    </source>
</evidence>
<reference evidence="5 6" key="1">
    <citation type="submission" date="2018-06" db="EMBL/GenBank/DDBJ databases">
        <authorList>
            <consortium name="Pathogen Informatics"/>
            <person name="Doyle S."/>
        </authorList>
    </citation>
    <scope>NUCLEOTIDE SEQUENCE [LARGE SCALE GENOMIC DNA]</scope>
    <source>
        <strain evidence="5 6">NCTC10821</strain>
    </source>
</reference>
<gene>
    <name evidence="5" type="primary">lip2_2</name>
    <name evidence="5" type="ORF">NCTC10821_00782</name>
</gene>
<dbReference type="PANTHER" id="PTHR48081">
    <property type="entry name" value="AB HYDROLASE SUPERFAMILY PROTEIN C4A8.06C"/>
    <property type="match status" value="1"/>
</dbReference>
<proteinExistence type="inferred from homology"/>
<evidence type="ECO:0000313" key="6">
    <source>
        <dbReference type="Proteomes" id="UP000254978"/>
    </source>
</evidence>
<evidence type="ECO:0000259" key="4">
    <source>
        <dbReference type="Pfam" id="PF07859"/>
    </source>
</evidence>
<dbReference type="Pfam" id="PF07859">
    <property type="entry name" value="Abhydrolase_3"/>
    <property type="match status" value="1"/>
</dbReference>
<comment type="similarity">
    <text evidence="1">Belongs to the 'GDXG' lipolytic enzyme family.</text>
</comment>
<dbReference type="PANTHER" id="PTHR48081:SF8">
    <property type="entry name" value="ALPHA_BETA HYDROLASE FOLD-3 DOMAIN-CONTAINING PROTEIN-RELATED"/>
    <property type="match status" value="1"/>
</dbReference>
<evidence type="ECO:0000313" key="5">
    <source>
        <dbReference type="EMBL" id="STZ57284.1"/>
    </source>
</evidence>
<keyword evidence="2 5" id="KW-0378">Hydrolase</keyword>
<keyword evidence="6" id="KW-1185">Reference proteome</keyword>
<dbReference type="EC" id="3.1.1.3" evidence="5"/>
<dbReference type="AlphaFoldDB" id="A0A378TA14"/>
<dbReference type="InterPro" id="IPR050300">
    <property type="entry name" value="GDXG_lipolytic_enzyme"/>
</dbReference>
<organism evidence="5 6">
    <name type="scientific">Mycolicibacterium tokaiense</name>
    <dbReference type="NCBI Taxonomy" id="39695"/>
    <lineage>
        <taxon>Bacteria</taxon>
        <taxon>Bacillati</taxon>
        <taxon>Actinomycetota</taxon>
        <taxon>Actinomycetes</taxon>
        <taxon>Mycobacteriales</taxon>
        <taxon>Mycobacteriaceae</taxon>
        <taxon>Mycolicibacterium</taxon>
    </lineage>
</organism>
<dbReference type="Gene3D" id="3.40.50.1820">
    <property type="entry name" value="alpha/beta hydrolase"/>
    <property type="match status" value="1"/>
</dbReference>
<protein>
    <submittedName>
        <fullName evidence="5">Alpha/beta hydrolase</fullName>
        <ecNumber evidence="5">3.1.1.3</ecNumber>
    </submittedName>
</protein>
<sequence length="363" mass="37698">MSPIRLPLPVLRVGSRVSPALFSALPAPVLRGLSGFRSVVIDGNTLDPRLQLFLASARLTGVTGMVTDGDVPRSRAVMHETCVGLGGPARPVPVQVLSIPGPAAGVAVRHYRAAGATDAVVYFHGGGFALGDLDSYHAVCSRICQDAGVHVFSVDYRLAPEHPAPAAVDDCSAAYAWITAHAAELGITGGVAVAGDSAGGALAAVVARWAARSDVPTPSLQFLIYPVTDLAARTRSRTLFGDGFVLTGHDLDFFRRAYLDGSGVAVTDPRVAPLLAHDLTGLPPALVVTAGFDPLRDEGEQYAEALAAAGVSVDLRRMGSMTHGFINFAGLGGAVERHLAELISALRAHLRRGDTGVRGAPVR</sequence>
<feature type="domain" description="Alpha/beta hydrolase fold-3" evidence="4">
    <location>
        <begin position="120"/>
        <end position="326"/>
    </location>
</feature>
<dbReference type="OrthoDB" id="3181909at2"/>
<evidence type="ECO:0000256" key="3">
    <source>
        <dbReference type="PROSITE-ProRule" id="PRU10038"/>
    </source>
</evidence>
<dbReference type="GO" id="GO:0004806">
    <property type="term" value="F:triacylglycerol lipase activity"/>
    <property type="evidence" value="ECO:0007669"/>
    <property type="project" value="UniProtKB-EC"/>
</dbReference>